<dbReference type="PANTHER" id="PTHR36356">
    <property type="entry name" value="EXPRESSED PROTEIN"/>
    <property type="match status" value="1"/>
</dbReference>
<feature type="transmembrane region" description="Helical" evidence="2">
    <location>
        <begin position="177"/>
        <end position="199"/>
    </location>
</feature>
<dbReference type="GO" id="GO:0009507">
    <property type="term" value="C:chloroplast"/>
    <property type="evidence" value="ECO:0007669"/>
    <property type="project" value="TreeGrafter"/>
</dbReference>
<dbReference type="PANTHER" id="PTHR36356:SF1">
    <property type="entry name" value="EXPRESSED PROTEIN"/>
    <property type="match status" value="1"/>
</dbReference>
<dbReference type="OrthoDB" id="510956at2759"/>
<gene>
    <name evidence="3" type="ORF">C2E20_4532</name>
</gene>
<protein>
    <submittedName>
        <fullName evidence="3">Replicase poly 1ab</fullName>
    </submittedName>
</protein>
<comment type="caution">
    <text evidence="3">The sequence shown here is derived from an EMBL/GenBank/DDBJ whole genome shotgun (WGS) entry which is preliminary data.</text>
</comment>
<keyword evidence="2" id="KW-0472">Membrane</keyword>
<keyword evidence="2" id="KW-1133">Transmembrane helix</keyword>
<organism evidence="3 4">
    <name type="scientific">Micractinium conductrix</name>
    <dbReference type="NCBI Taxonomy" id="554055"/>
    <lineage>
        <taxon>Eukaryota</taxon>
        <taxon>Viridiplantae</taxon>
        <taxon>Chlorophyta</taxon>
        <taxon>core chlorophytes</taxon>
        <taxon>Trebouxiophyceae</taxon>
        <taxon>Chlorellales</taxon>
        <taxon>Chlorellaceae</taxon>
        <taxon>Chlorella clade</taxon>
        <taxon>Micractinium</taxon>
    </lineage>
</organism>
<feature type="transmembrane region" description="Helical" evidence="2">
    <location>
        <begin position="205"/>
        <end position="222"/>
    </location>
</feature>
<dbReference type="AlphaFoldDB" id="A0A2P6VDQ8"/>
<evidence type="ECO:0000313" key="3">
    <source>
        <dbReference type="EMBL" id="PSC72212.1"/>
    </source>
</evidence>
<proteinExistence type="predicted"/>
<name>A0A2P6VDQ8_9CHLO</name>
<keyword evidence="4" id="KW-1185">Reference proteome</keyword>
<feature type="region of interest" description="Disordered" evidence="1">
    <location>
        <begin position="247"/>
        <end position="272"/>
    </location>
</feature>
<dbReference type="EMBL" id="LHPF02000011">
    <property type="protein sequence ID" value="PSC72212.1"/>
    <property type="molecule type" value="Genomic_DNA"/>
</dbReference>
<evidence type="ECO:0000313" key="4">
    <source>
        <dbReference type="Proteomes" id="UP000239649"/>
    </source>
</evidence>
<evidence type="ECO:0000256" key="1">
    <source>
        <dbReference type="SAM" id="MobiDB-lite"/>
    </source>
</evidence>
<evidence type="ECO:0000256" key="2">
    <source>
        <dbReference type="SAM" id="Phobius"/>
    </source>
</evidence>
<keyword evidence="2" id="KW-0812">Transmembrane</keyword>
<sequence>MHACGVPGAARARPGLAWQPATRRGLAAPLPARAPLPPLVQQRFAATASGDQPWQNLSKSAQQAAEEARQRFEGFARQQRLDERLRSGLNAAGRTAGKVTEEAKQAARRVDAEYDVSGKAADAARTASKSARRAAEAAEDFESRFHIRRRLRVAWADVKRSAPRTLAGVRDFFNTPLGAMTFLFLFMVSVTTGAFWVIVRWLFSLMWLFILLGPLIINYMNVKAVREQQERYREYVKEQQRRQADPLYGTPFEGMFGGGPRGGGASGKKRSYASDEVIDVSIDHTDD</sequence>
<accession>A0A2P6VDQ8</accession>
<feature type="compositionally biased region" description="Gly residues" evidence="1">
    <location>
        <begin position="255"/>
        <end position="266"/>
    </location>
</feature>
<dbReference type="Proteomes" id="UP000239649">
    <property type="component" value="Unassembled WGS sequence"/>
</dbReference>
<reference evidence="3 4" key="1">
    <citation type="journal article" date="2018" name="Plant J.">
        <title>Genome sequences of Chlorella sorokiniana UTEX 1602 and Micractinium conductrix SAG 241.80: implications to maltose excretion by a green alga.</title>
        <authorList>
            <person name="Arriola M.B."/>
            <person name="Velmurugan N."/>
            <person name="Zhang Y."/>
            <person name="Plunkett M.H."/>
            <person name="Hondzo H."/>
            <person name="Barney B.M."/>
        </authorList>
    </citation>
    <scope>NUCLEOTIDE SEQUENCE [LARGE SCALE GENOMIC DNA]</scope>
    <source>
        <strain evidence="3 4">SAG 241.80</strain>
    </source>
</reference>